<reference evidence="3 4" key="1">
    <citation type="submission" date="2019-01" db="EMBL/GenBank/DDBJ databases">
        <title>Nuclear Genome Assembly of the Microalgal Biofuel strain Nannochloropsis salina CCMP1776.</title>
        <authorList>
            <person name="Hovde B."/>
        </authorList>
    </citation>
    <scope>NUCLEOTIDE SEQUENCE [LARGE SCALE GENOMIC DNA]</scope>
    <source>
        <strain evidence="3 4">CCMP1776</strain>
    </source>
</reference>
<protein>
    <recommendedName>
        <fullName evidence="2">Methyltransferase type 11 domain-containing protein</fullName>
    </recommendedName>
</protein>
<evidence type="ECO:0000313" key="3">
    <source>
        <dbReference type="EMBL" id="TFJ86867.1"/>
    </source>
</evidence>
<proteinExistence type="predicted"/>
<accession>A0A4D9D908</accession>
<dbReference type="GO" id="GO:0008757">
    <property type="term" value="F:S-adenosylmethionine-dependent methyltransferase activity"/>
    <property type="evidence" value="ECO:0007669"/>
    <property type="project" value="InterPro"/>
</dbReference>
<dbReference type="Pfam" id="PF08241">
    <property type="entry name" value="Methyltransf_11"/>
    <property type="match status" value="1"/>
</dbReference>
<dbReference type="PANTHER" id="PTHR43591">
    <property type="entry name" value="METHYLTRANSFERASE"/>
    <property type="match status" value="1"/>
</dbReference>
<dbReference type="CDD" id="cd02440">
    <property type="entry name" value="AdoMet_MTases"/>
    <property type="match status" value="1"/>
</dbReference>
<dbReference type="Proteomes" id="UP000355283">
    <property type="component" value="Unassembled WGS sequence"/>
</dbReference>
<feature type="chain" id="PRO_5020042025" description="Methyltransferase type 11 domain-containing protein" evidence="1">
    <location>
        <begin position="27"/>
        <end position="387"/>
    </location>
</feature>
<feature type="signal peptide" evidence="1">
    <location>
        <begin position="1"/>
        <end position="26"/>
    </location>
</feature>
<sequence>MPHGHISLQPFGLCAAAAFAVTTTQGFVPPITPATGHAGSCVCFSAPSPSVSIAPTPPSNPAEASPIDAHEQRGVLKDALYRSLGNEATTSSRAENYDAMEHVLACPLTLKPVRRVVRLAGPFGQVVNMVTTRGNKYPANEVYMDLVPAEERMIVPFFSPSAIVTQELFRSPLTSFLYERGWRDNFKTAGFPGIDKEFRDLEAFFAPLFDAGSESERQGEQQRRSGRGTVIDLSCGSGLMARRLCRSRKWKRVIAADFSESMLRETRRRFLEEKLPVPELVRADASRQPFQTSSVDAIHAGAALHCWPRLEESLRECLRVLKPGGRMYASTFEVNERLQSNTFRFFQLDELRRLFVSSEFGEVEVRREGVACLIVKAVKAMDSGARQ</sequence>
<dbReference type="EMBL" id="SDOX01000007">
    <property type="protein sequence ID" value="TFJ86867.1"/>
    <property type="molecule type" value="Genomic_DNA"/>
</dbReference>
<name>A0A4D9D908_9STRA</name>
<dbReference type="OrthoDB" id="10017101at2759"/>
<gene>
    <name evidence="3" type="ORF">NSK_001955</name>
</gene>
<organism evidence="3 4">
    <name type="scientific">Nannochloropsis salina CCMP1776</name>
    <dbReference type="NCBI Taxonomy" id="1027361"/>
    <lineage>
        <taxon>Eukaryota</taxon>
        <taxon>Sar</taxon>
        <taxon>Stramenopiles</taxon>
        <taxon>Ochrophyta</taxon>
        <taxon>Eustigmatophyceae</taxon>
        <taxon>Eustigmatales</taxon>
        <taxon>Monodopsidaceae</taxon>
        <taxon>Microchloropsis</taxon>
        <taxon>Microchloropsis salina</taxon>
    </lineage>
</organism>
<evidence type="ECO:0000313" key="4">
    <source>
        <dbReference type="Proteomes" id="UP000355283"/>
    </source>
</evidence>
<dbReference type="Gene3D" id="3.40.50.150">
    <property type="entry name" value="Vaccinia Virus protein VP39"/>
    <property type="match status" value="1"/>
</dbReference>
<keyword evidence="1" id="KW-0732">Signal</keyword>
<dbReference type="PANTHER" id="PTHR43591:SF99">
    <property type="entry name" value="OS06G0646000 PROTEIN"/>
    <property type="match status" value="1"/>
</dbReference>
<evidence type="ECO:0000256" key="1">
    <source>
        <dbReference type="SAM" id="SignalP"/>
    </source>
</evidence>
<keyword evidence="4" id="KW-1185">Reference proteome</keyword>
<evidence type="ECO:0000259" key="2">
    <source>
        <dbReference type="Pfam" id="PF08241"/>
    </source>
</evidence>
<dbReference type="InterPro" id="IPR029063">
    <property type="entry name" value="SAM-dependent_MTases_sf"/>
</dbReference>
<dbReference type="InterPro" id="IPR013216">
    <property type="entry name" value="Methyltransf_11"/>
</dbReference>
<dbReference type="AlphaFoldDB" id="A0A4D9D908"/>
<feature type="domain" description="Methyltransferase type 11" evidence="2">
    <location>
        <begin position="232"/>
        <end position="328"/>
    </location>
</feature>
<dbReference type="SUPFAM" id="SSF53335">
    <property type="entry name" value="S-adenosyl-L-methionine-dependent methyltransferases"/>
    <property type="match status" value="1"/>
</dbReference>
<comment type="caution">
    <text evidence="3">The sequence shown here is derived from an EMBL/GenBank/DDBJ whole genome shotgun (WGS) entry which is preliminary data.</text>
</comment>